<protein>
    <submittedName>
        <fullName evidence="1">Uncharacterized protein</fullName>
    </submittedName>
</protein>
<name>A0ABY4S726_AQUTE</name>
<accession>A0ABY4S726</accession>
<evidence type="ECO:0000313" key="1">
    <source>
        <dbReference type="EMBL" id="URI08794.1"/>
    </source>
</evidence>
<keyword evidence="2" id="KW-1185">Reference proteome</keyword>
<dbReference type="EMBL" id="CP097636">
    <property type="protein sequence ID" value="URI08794.1"/>
    <property type="molecule type" value="Genomic_DNA"/>
</dbReference>
<sequence>MTDIELKSATVVHVFPMRVWVEADLLGAKHVVCQHEGESPFTYATFNYDWRYTSNAGVLDQAMKVARSLGAQDPIEVRDRALFPAVSQQEQGE</sequence>
<dbReference type="RefSeq" id="WP_250197014.1">
    <property type="nucleotide sequence ID" value="NZ_CP097636.1"/>
</dbReference>
<gene>
    <name evidence="1" type="ORF">MW290_24770</name>
</gene>
<evidence type="ECO:0000313" key="2">
    <source>
        <dbReference type="Proteomes" id="UP001056201"/>
    </source>
</evidence>
<proteinExistence type="predicted"/>
<dbReference type="Proteomes" id="UP001056201">
    <property type="component" value="Chromosome 2"/>
</dbReference>
<organism evidence="1 2">
    <name type="scientific">Aquincola tertiaricarbonis</name>
    <dbReference type="NCBI Taxonomy" id="391953"/>
    <lineage>
        <taxon>Bacteria</taxon>
        <taxon>Pseudomonadati</taxon>
        <taxon>Pseudomonadota</taxon>
        <taxon>Betaproteobacteria</taxon>
        <taxon>Burkholderiales</taxon>
        <taxon>Sphaerotilaceae</taxon>
        <taxon>Aquincola</taxon>
    </lineage>
</organism>
<reference evidence="1" key="1">
    <citation type="submission" date="2022-05" db="EMBL/GenBank/DDBJ databases">
        <title>An RpoN-dependent PEP-CTERM gene is involved in floc formation of an Aquincola tertiaricarbonis strain.</title>
        <authorList>
            <person name="Qiu D."/>
            <person name="Xia M."/>
        </authorList>
    </citation>
    <scope>NUCLEOTIDE SEQUENCE</scope>
    <source>
        <strain evidence="1">RN12</strain>
    </source>
</reference>